<dbReference type="SUPFAM" id="SSF55811">
    <property type="entry name" value="Nudix"/>
    <property type="match status" value="1"/>
</dbReference>
<dbReference type="Gene3D" id="3.90.79.10">
    <property type="entry name" value="Nucleoside Triphosphate Pyrophosphohydrolase"/>
    <property type="match status" value="1"/>
</dbReference>
<dbReference type="PATRIC" id="fig|1300341.3.peg.613"/>
<dbReference type="GO" id="GO:0016787">
    <property type="term" value="F:hydrolase activity"/>
    <property type="evidence" value="ECO:0007669"/>
    <property type="project" value="UniProtKB-KW"/>
</dbReference>
<evidence type="ECO:0000313" key="3">
    <source>
        <dbReference type="Proteomes" id="UP000050280"/>
    </source>
</evidence>
<organism evidence="2 3">
    <name type="scientific">Croceitalea dokdonensis DOKDO 023</name>
    <dbReference type="NCBI Taxonomy" id="1300341"/>
    <lineage>
        <taxon>Bacteria</taxon>
        <taxon>Pseudomonadati</taxon>
        <taxon>Bacteroidota</taxon>
        <taxon>Flavobacteriia</taxon>
        <taxon>Flavobacteriales</taxon>
        <taxon>Flavobacteriaceae</taxon>
        <taxon>Croceitalea</taxon>
    </lineage>
</organism>
<keyword evidence="2" id="KW-0378">Hydrolase</keyword>
<comment type="caution">
    <text evidence="2">The sequence shown here is derived from an EMBL/GenBank/DDBJ whole genome shotgun (WGS) entry which is preliminary data.</text>
</comment>
<feature type="domain" description="Nudix hydrolase" evidence="1">
    <location>
        <begin position="29"/>
        <end position="166"/>
    </location>
</feature>
<dbReference type="STRING" id="1300341.I595_620"/>
<dbReference type="PANTHER" id="PTHR10885">
    <property type="entry name" value="ISOPENTENYL-DIPHOSPHATE DELTA-ISOMERASE"/>
    <property type="match status" value="1"/>
</dbReference>
<evidence type="ECO:0000259" key="1">
    <source>
        <dbReference type="PROSITE" id="PS51462"/>
    </source>
</evidence>
<name>A0A0P7AJC0_9FLAO</name>
<proteinExistence type="predicted"/>
<reference evidence="2 3" key="1">
    <citation type="submission" date="2015-09" db="EMBL/GenBank/DDBJ databases">
        <title>Genome sequence of the marine flavobacterium Croceitalea dokdonensis DOKDO 023 that contains proton- and sodium-pumping rhodopsins.</title>
        <authorList>
            <person name="Kwon S.-K."/>
            <person name="Lee H.K."/>
            <person name="Kwak M.-J."/>
            <person name="Kim J.F."/>
        </authorList>
    </citation>
    <scope>NUCLEOTIDE SEQUENCE [LARGE SCALE GENOMIC DNA]</scope>
    <source>
        <strain evidence="2 3">DOKDO 023</strain>
    </source>
</reference>
<protein>
    <submittedName>
        <fullName evidence="2">NUDIX hydrolase</fullName>
    </submittedName>
</protein>
<dbReference type="PANTHER" id="PTHR10885:SF0">
    <property type="entry name" value="ISOPENTENYL-DIPHOSPHATE DELTA-ISOMERASE"/>
    <property type="match status" value="1"/>
</dbReference>
<sequence length="181" mass="20772">MDELIDILDDKGNYTGQTALKSVAHAKGLFHPTIHVWCYTDDGRLLLQQRGKHKETYPLKWDVSVAGHIGAGETPELGAFRECQEELGVTIVKDQLVKLQVYKKEKKHPNGIFDREFTHVFLYRLDKSTPLIKQESEVEALQWISITEFKSWIAEKHQGLIPNSEERFGFVLSAIKKRLTP</sequence>
<dbReference type="OrthoDB" id="9786032at2"/>
<dbReference type="InterPro" id="IPR015797">
    <property type="entry name" value="NUDIX_hydrolase-like_dom_sf"/>
</dbReference>
<keyword evidence="3" id="KW-1185">Reference proteome</keyword>
<dbReference type="InterPro" id="IPR000086">
    <property type="entry name" value="NUDIX_hydrolase_dom"/>
</dbReference>
<gene>
    <name evidence="2" type="ORF">I595_620</name>
</gene>
<dbReference type="CDD" id="cd04692">
    <property type="entry name" value="NUDIX_Hydrolase"/>
    <property type="match status" value="1"/>
</dbReference>
<dbReference type="EMBL" id="LDJX01000001">
    <property type="protein sequence ID" value="KPM33714.1"/>
    <property type="molecule type" value="Genomic_DNA"/>
</dbReference>
<dbReference type="Proteomes" id="UP000050280">
    <property type="component" value="Unassembled WGS sequence"/>
</dbReference>
<evidence type="ECO:0000313" key="2">
    <source>
        <dbReference type="EMBL" id="KPM33714.1"/>
    </source>
</evidence>
<accession>A0A0P7AJC0</accession>
<dbReference type="PROSITE" id="PS51462">
    <property type="entry name" value="NUDIX"/>
    <property type="match status" value="1"/>
</dbReference>
<dbReference type="Pfam" id="PF00293">
    <property type="entry name" value="NUDIX"/>
    <property type="match status" value="1"/>
</dbReference>
<dbReference type="AlphaFoldDB" id="A0A0P7AJC0"/>